<dbReference type="Gene3D" id="3.30.2310.20">
    <property type="entry name" value="RelE-like"/>
    <property type="match status" value="1"/>
</dbReference>
<dbReference type="PANTHER" id="PTHR38039">
    <property type="entry name" value="TOXIN YOEB"/>
    <property type="match status" value="1"/>
</dbReference>
<dbReference type="OrthoDB" id="9801102at2"/>
<dbReference type="AlphaFoldDB" id="A0A0R1L7E4"/>
<evidence type="ECO:0000256" key="4">
    <source>
        <dbReference type="ARBA" id="ARBA00022759"/>
    </source>
</evidence>
<dbReference type="NCBIfam" id="TIGR02116">
    <property type="entry name" value="toxin_Txe_YoeB"/>
    <property type="match status" value="1"/>
</dbReference>
<keyword evidence="9" id="KW-1185">Reference proteome</keyword>
<evidence type="ECO:0000256" key="3">
    <source>
        <dbReference type="ARBA" id="ARBA00022722"/>
    </source>
</evidence>
<dbReference type="GO" id="GO:0016787">
    <property type="term" value="F:hydrolase activity"/>
    <property type="evidence" value="ECO:0007669"/>
    <property type="project" value="UniProtKB-KW"/>
</dbReference>
<evidence type="ECO:0000256" key="2">
    <source>
        <dbReference type="ARBA" id="ARBA00022649"/>
    </source>
</evidence>
<name>A0A0R1L7E4_9LACO</name>
<keyword evidence="4" id="KW-0255">Endonuclease</keyword>
<accession>A0A0R1L7E4</accession>
<dbReference type="InterPro" id="IPR009614">
    <property type="entry name" value="YoeB_toxin"/>
</dbReference>
<sequence>MKITWTETAWDDYLYIQNHDRTKLKRTNQLIKDIIRNGNQGIGKPEKLHANLSGWYSRRIDSTNRLVYKISDDQVIIAQARTHYHKK</sequence>
<dbReference type="GO" id="GO:0004519">
    <property type="term" value="F:endonuclease activity"/>
    <property type="evidence" value="ECO:0007669"/>
    <property type="project" value="UniProtKB-KW"/>
</dbReference>
<evidence type="ECO:0000313" key="8">
    <source>
        <dbReference type="EMBL" id="KRK88801.1"/>
    </source>
</evidence>
<protein>
    <recommendedName>
        <fullName evidence="7">Endoribonuclease YoeB</fullName>
    </recommendedName>
    <alternativeName>
        <fullName evidence="6">Putative mRNA interferase YoeB</fullName>
    </alternativeName>
</protein>
<evidence type="ECO:0000256" key="7">
    <source>
        <dbReference type="ARBA" id="ARBA00050056"/>
    </source>
</evidence>
<keyword evidence="3" id="KW-0540">Nuclease</keyword>
<dbReference type="Pfam" id="PF06769">
    <property type="entry name" value="YoeB_toxin"/>
    <property type="match status" value="1"/>
</dbReference>
<comment type="similarity">
    <text evidence="1">Belongs to the YoeB family.</text>
</comment>
<dbReference type="GO" id="GO:0006401">
    <property type="term" value="P:RNA catabolic process"/>
    <property type="evidence" value="ECO:0007669"/>
    <property type="project" value="InterPro"/>
</dbReference>
<dbReference type="EMBL" id="AZEA01000006">
    <property type="protein sequence ID" value="KRK88801.1"/>
    <property type="molecule type" value="Genomic_DNA"/>
</dbReference>
<evidence type="ECO:0000313" key="9">
    <source>
        <dbReference type="Proteomes" id="UP000051581"/>
    </source>
</evidence>
<dbReference type="InterPro" id="IPR035093">
    <property type="entry name" value="RelE/ParE_toxin_dom_sf"/>
</dbReference>
<keyword evidence="5" id="KW-0378">Hydrolase</keyword>
<comment type="caution">
    <text evidence="8">The sequence shown here is derived from an EMBL/GenBank/DDBJ whole genome shotgun (WGS) entry which is preliminary data.</text>
</comment>
<dbReference type="PATRIC" id="fig|1423808.3.peg.2305"/>
<evidence type="ECO:0000256" key="6">
    <source>
        <dbReference type="ARBA" id="ARBA00030388"/>
    </source>
</evidence>
<dbReference type="PANTHER" id="PTHR38039:SF1">
    <property type="entry name" value="TOXIN YOEB"/>
    <property type="match status" value="1"/>
</dbReference>
<evidence type="ECO:0000256" key="1">
    <source>
        <dbReference type="ARBA" id="ARBA00008172"/>
    </source>
</evidence>
<reference evidence="8 9" key="1">
    <citation type="journal article" date="2015" name="Genome Announc.">
        <title>Expanding the biotechnology potential of lactobacilli through comparative genomics of 213 strains and associated genera.</title>
        <authorList>
            <person name="Sun Z."/>
            <person name="Harris H.M."/>
            <person name="McCann A."/>
            <person name="Guo C."/>
            <person name="Argimon S."/>
            <person name="Zhang W."/>
            <person name="Yang X."/>
            <person name="Jeffery I.B."/>
            <person name="Cooney J.C."/>
            <person name="Kagawa T.F."/>
            <person name="Liu W."/>
            <person name="Song Y."/>
            <person name="Salvetti E."/>
            <person name="Wrobel A."/>
            <person name="Rasinkangas P."/>
            <person name="Parkhill J."/>
            <person name="Rea M.C."/>
            <person name="O'Sullivan O."/>
            <person name="Ritari J."/>
            <person name="Douillard F.P."/>
            <person name="Paul Ross R."/>
            <person name="Yang R."/>
            <person name="Briner A.E."/>
            <person name="Felis G.E."/>
            <person name="de Vos W.M."/>
            <person name="Barrangou R."/>
            <person name="Klaenhammer T.R."/>
            <person name="Caufield P.W."/>
            <person name="Cui Y."/>
            <person name="Zhang H."/>
            <person name="O'Toole P.W."/>
        </authorList>
    </citation>
    <scope>NUCLEOTIDE SEQUENCE [LARGE SCALE GENOMIC DNA]</scope>
    <source>
        <strain evidence="8 9">DSM 19904</strain>
    </source>
</reference>
<proteinExistence type="inferred from homology"/>
<gene>
    <name evidence="8" type="ORF">FD17_GL002271</name>
</gene>
<dbReference type="Proteomes" id="UP000051581">
    <property type="component" value="Unassembled WGS sequence"/>
</dbReference>
<dbReference type="RefSeq" id="WP_057824497.1">
    <property type="nucleotide sequence ID" value="NZ_AZEA01000006.1"/>
</dbReference>
<keyword evidence="2" id="KW-1277">Toxin-antitoxin system</keyword>
<dbReference type="GO" id="GO:0045892">
    <property type="term" value="P:negative regulation of DNA-templated transcription"/>
    <property type="evidence" value="ECO:0007669"/>
    <property type="project" value="TreeGrafter"/>
</dbReference>
<organism evidence="8 9">
    <name type="scientific">Lentilactobacillus sunkii DSM 19904</name>
    <dbReference type="NCBI Taxonomy" id="1423808"/>
    <lineage>
        <taxon>Bacteria</taxon>
        <taxon>Bacillati</taxon>
        <taxon>Bacillota</taxon>
        <taxon>Bacilli</taxon>
        <taxon>Lactobacillales</taxon>
        <taxon>Lactobacillaceae</taxon>
        <taxon>Lentilactobacillus</taxon>
    </lineage>
</organism>
<evidence type="ECO:0000256" key="5">
    <source>
        <dbReference type="ARBA" id="ARBA00022801"/>
    </source>
</evidence>
<dbReference type="SUPFAM" id="SSF143011">
    <property type="entry name" value="RelE-like"/>
    <property type="match status" value="1"/>
</dbReference>